<dbReference type="PANTHER" id="PTHR31346">
    <property type="entry name" value="MULTIPLE ORGANELLAR RNA EDITING FACTOR 2, CHLOROPLASTIC-RELATED-RELATED"/>
    <property type="match status" value="1"/>
</dbReference>
<dbReference type="Pfam" id="PF21864">
    <property type="entry name" value="MORF_dom"/>
    <property type="match status" value="1"/>
</dbReference>
<dbReference type="GO" id="GO:0005739">
    <property type="term" value="C:mitochondrion"/>
    <property type="evidence" value="ECO:0007669"/>
    <property type="project" value="TreeGrafter"/>
</dbReference>
<dbReference type="Gene3D" id="3.30.70.80">
    <property type="entry name" value="Peptidase S8 propeptide/proteinase inhibitor I9"/>
    <property type="match status" value="1"/>
</dbReference>
<proteinExistence type="predicted"/>
<dbReference type="InterPro" id="IPR039206">
    <property type="entry name" value="MORF/ORRM1/DAG-like"/>
</dbReference>
<accession>A0AAQ3UU76</accession>
<keyword evidence="1" id="KW-0809">Transit peptide</keyword>
<name>A0AAQ3UU76_PASNO</name>
<sequence>MERKTSWIRLAQPNTKHKRSISRGGTPEASAPLETLAAMALALRLGRAIVVASTSSPLLLPAASASISRPLSLAPFVPLPRPWLLPGAAAGFRSTAAAAAAAAAGSKNPPAENGCDYKHWLVTMRFSDPQPSRDEMIETYLQTLAKVVGSYEEAKRRMYAFSTTTYTGFQATMTWETATQFYGLPGVRNVWPDGYAYPDRKEYGGDKYDNGVITPLLPPYYWGKSSRPDRSHTFQRNNENSRPSQEGSQQNSSSLRKEACNPKSFSEDNLETDVEIRTL</sequence>
<dbReference type="InterPro" id="IPR054059">
    <property type="entry name" value="MORF/ORRM1/DAG-like_MORF"/>
</dbReference>
<dbReference type="PANTHER" id="PTHR31346:SF5">
    <property type="entry name" value="MULTIPLE ORGANELLAR RNA EDITING FACTOR 1, MITOCHONDRIAL"/>
    <property type="match status" value="1"/>
</dbReference>
<dbReference type="AlphaFoldDB" id="A0AAQ3UU76"/>
<evidence type="ECO:0000256" key="2">
    <source>
        <dbReference type="SAM" id="MobiDB-lite"/>
    </source>
</evidence>
<organism evidence="4 5">
    <name type="scientific">Paspalum notatum var. saurae</name>
    <dbReference type="NCBI Taxonomy" id="547442"/>
    <lineage>
        <taxon>Eukaryota</taxon>
        <taxon>Viridiplantae</taxon>
        <taxon>Streptophyta</taxon>
        <taxon>Embryophyta</taxon>
        <taxon>Tracheophyta</taxon>
        <taxon>Spermatophyta</taxon>
        <taxon>Magnoliopsida</taxon>
        <taxon>Liliopsida</taxon>
        <taxon>Poales</taxon>
        <taxon>Poaceae</taxon>
        <taxon>PACMAD clade</taxon>
        <taxon>Panicoideae</taxon>
        <taxon>Andropogonodae</taxon>
        <taxon>Paspaleae</taxon>
        <taxon>Paspalinae</taxon>
        <taxon>Paspalum</taxon>
    </lineage>
</organism>
<evidence type="ECO:0000313" key="5">
    <source>
        <dbReference type="Proteomes" id="UP001341281"/>
    </source>
</evidence>
<keyword evidence="5" id="KW-1185">Reference proteome</keyword>
<evidence type="ECO:0000256" key="1">
    <source>
        <dbReference type="ARBA" id="ARBA00022946"/>
    </source>
</evidence>
<evidence type="ECO:0000313" key="4">
    <source>
        <dbReference type="EMBL" id="WVZ95559.1"/>
    </source>
</evidence>
<feature type="region of interest" description="Disordered" evidence="2">
    <location>
        <begin position="226"/>
        <end position="279"/>
    </location>
</feature>
<gene>
    <name evidence="4" type="ORF">U9M48_041307</name>
</gene>
<evidence type="ECO:0000259" key="3">
    <source>
        <dbReference type="Pfam" id="PF21864"/>
    </source>
</evidence>
<protein>
    <recommendedName>
        <fullName evidence="3">MORF/ORRM1/DAG-like MORF domain-containing protein</fullName>
    </recommendedName>
</protein>
<reference evidence="4 5" key="1">
    <citation type="submission" date="2024-02" db="EMBL/GenBank/DDBJ databases">
        <title>High-quality chromosome-scale genome assembly of Pensacola bahiagrass (Paspalum notatum Flugge var. saurae).</title>
        <authorList>
            <person name="Vega J.M."/>
            <person name="Podio M."/>
            <person name="Orjuela J."/>
            <person name="Siena L.A."/>
            <person name="Pessino S.C."/>
            <person name="Combes M.C."/>
            <person name="Mariac C."/>
            <person name="Albertini E."/>
            <person name="Pupilli F."/>
            <person name="Ortiz J.P.A."/>
            <person name="Leblanc O."/>
        </authorList>
    </citation>
    <scope>NUCLEOTIDE SEQUENCE [LARGE SCALE GENOMIC DNA]</scope>
    <source>
        <strain evidence="4">R1</strain>
        <tissue evidence="4">Leaf</tissue>
    </source>
</reference>
<feature type="domain" description="MORF/ORRM1/DAG-like MORF" evidence="3">
    <location>
        <begin position="117"/>
        <end position="208"/>
    </location>
</feature>
<dbReference type="GO" id="GO:0016554">
    <property type="term" value="P:cytidine to uridine editing"/>
    <property type="evidence" value="ECO:0007669"/>
    <property type="project" value="InterPro"/>
</dbReference>
<feature type="compositionally biased region" description="Polar residues" evidence="2">
    <location>
        <begin position="234"/>
        <end position="254"/>
    </location>
</feature>
<dbReference type="GO" id="GO:0080156">
    <property type="term" value="P:mitochondrial mRNA modification"/>
    <property type="evidence" value="ECO:0007669"/>
    <property type="project" value="TreeGrafter"/>
</dbReference>
<dbReference type="InterPro" id="IPR037045">
    <property type="entry name" value="S8pro/Inhibitor_I9_sf"/>
</dbReference>
<dbReference type="Proteomes" id="UP001341281">
    <property type="component" value="Chromosome 09"/>
</dbReference>
<dbReference type="EMBL" id="CP144753">
    <property type="protein sequence ID" value="WVZ95559.1"/>
    <property type="molecule type" value="Genomic_DNA"/>
</dbReference>